<dbReference type="RefSeq" id="WP_264398922.1">
    <property type="nucleotide sequence ID" value="NZ_CP101183.1"/>
</dbReference>
<accession>A0AAX3EPT6</accession>
<keyword evidence="2" id="KW-1185">Reference proteome</keyword>
<gene>
    <name evidence="1" type="ORF">NL394_23425</name>
</gene>
<sequence length="78" mass="8422">MNLTTTQARMAACSLEIDGRPDIAAQAAVSGHVTEFTYRQGQPESPKARQREEIQAAIKTAIETHGLTAAIAELRNTN</sequence>
<proteinExistence type="predicted"/>
<keyword evidence="1" id="KW-0614">Plasmid</keyword>
<name>A0AAX3EPT6_PAEUR</name>
<dbReference type="Proteomes" id="UP001163293">
    <property type="component" value="Plasmid unnamed4"/>
</dbReference>
<dbReference type="EMBL" id="CP101189">
    <property type="protein sequence ID" value="UYW00153.1"/>
    <property type="molecule type" value="Genomic_DNA"/>
</dbReference>
<reference evidence="1" key="1">
    <citation type="submission" date="2022-07" db="EMBL/GenBank/DDBJ databases">
        <authorList>
            <person name="Wu T."/>
        </authorList>
    </citation>
    <scope>NUCLEOTIDE SEQUENCE</scope>
    <source>
        <strain evidence="1">SD-1</strain>
        <plasmid evidence="1">unnamed4</plasmid>
    </source>
</reference>
<organism evidence="1 2">
    <name type="scientific">Paenarthrobacter ureafaciens</name>
    <dbReference type="NCBI Taxonomy" id="37931"/>
    <lineage>
        <taxon>Bacteria</taxon>
        <taxon>Bacillati</taxon>
        <taxon>Actinomycetota</taxon>
        <taxon>Actinomycetes</taxon>
        <taxon>Micrococcales</taxon>
        <taxon>Micrococcaceae</taxon>
        <taxon>Paenarthrobacter</taxon>
    </lineage>
</organism>
<protein>
    <submittedName>
        <fullName evidence="1">Uncharacterized protein</fullName>
    </submittedName>
</protein>
<evidence type="ECO:0000313" key="2">
    <source>
        <dbReference type="Proteomes" id="UP001163293"/>
    </source>
</evidence>
<dbReference type="AlphaFoldDB" id="A0AAX3EPT6"/>
<geneLocation type="plasmid" evidence="1 2">
    <name>unnamed4</name>
</geneLocation>
<evidence type="ECO:0000313" key="1">
    <source>
        <dbReference type="EMBL" id="UYW00153.1"/>
    </source>
</evidence>